<organism evidence="5">
    <name type="scientific">Micromonas pusilla</name>
    <name type="common">Picoplanktonic green alga</name>
    <name type="synonym">Chromulina pusilla</name>
    <dbReference type="NCBI Taxonomy" id="38833"/>
    <lineage>
        <taxon>Eukaryota</taxon>
        <taxon>Viridiplantae</taxon>
        <taxon>Chlorophyta</taxon>
        <taxon>Mamiellophyceae</taxon>
        <taxon>Mamiellales</taxon>
        <taxon>Mamiellaceae</taxon>
        <taxon>Micromonas</taxon>
    </lineage>
</organism>
<dbReference type="Gene3D" id="2.40.10.10">
    <property type="entry name" value="Trypsin-like serine proteases"/>
    <property type="match status" value="1"/>
</dbReference>
<dbReference type="Pfam" id="PF13365">
    <property type="entry name" value="Trypsin_2"/>
    <property type="match status" value="1"/>
</dbReference>
<name>A0A7R9Y6X0_MICPS</name>
<keyword evidence="2" id="KW-0645">Protease</keyword>
<comment type="similarity">
    <text evidence="1">Belongs to the peptidase S1C family.</text>
</comment>
<sequence length="142" mass="14162">MPLGGPSDELLVGQLCYAIGAGDATTTTNSDGAGKGANGNGNGGSSSYSFRQRSTMSAGVVSGLRRSVPSKNGTTIRNVIQTDASTDESAAGGALVDSGGRLIGLIVTTFGNSPNSSGLTFAVPADDLLKIVPSLITLRQIS</sequence>
<evidence type="ECO:0000256" key="4">
    <source>
        <dbReference type="SAM" id="MobiDB-lite"/>
    </source>
</evidence>
<dbReference type="InterPro" id="IPR009003">
    <property type="entry name" value="Peptidase_S1_PA"/>
</dbReference>
<dbReference type="PANTHER" id="PTHR43343">
    <property type="entry name" value="PEPTIDASE S12"/>
    <property type="match status" value="1"/>
</dbReference>
<accession>A0A7R9Y6X0</accession>
<dbReference type="GO" id="GO:0008233">
    <property type="term" value="F:peptidase activity"/>
    <property type="evidence" value="ECO:0007669"/>
    <property type="project" value="UniProtKB-KW"/>
</dbReference>
<evidence type="ECO:0000313" key="5">
    <source>
        <dbReference type="EMBL" id="CAD8246979.1"/>
    </source>
</evidence>
<proteinExistence type="inferred from homology"/>
<evidence type="ECO:0000256" key="3">
    <source>
        <dbReference type="ARBA" id="ARBA00022801"/>
    </source>
</evidence>
<evidence type="ECO:0000256" key="2">
    <source>
        <dbReference type="ARBA" id="ARBA00022670"/>
    </source>
</evidence>
<dbReference type="PANTHER" id="PTHR43343:SF3">
    <property type="entry name" value="PROTEASE DO-LIKE 8, CHLOROPLASTIC"/>
    <property type="match status" value="1"/>
</dbReference>
<gene>
    <name evidence="5" type="ORF">MPUS1402_LOCUS10476</name>
</gene>
<dbReference type="EMBL" id="HBDY01013812">
    <property type="protein sequence ID" value="CAD8246979.1"/>
    <property type="molecule type" value="Transcribed_RNA"/>
</dbReference>
<keyword evidence="3" id="KW-0378">Hydrolase</keyword>
<dbReference type="SUPFAM" id="SSF50494">
    <property type="entry name" value="Trypsin-like serine proteases"/>
    <property type="match status" value="1"/>
</dbReference>
<feature type="region of interest" description="Disordered" evidence="4">
    <location>
        <begin position="27"/>
        <end position="53"/>
    </location>
</feature>
<feature type="compositionally biased region" description="Gly residues" evidence="4">
    <location>
        <begin position="33"/>
        <end position="44"/>
    </location>
</feature>
<dbReference type="InterPro" id="IPR043504">
    <property type="entry name" value="Peptidase_S1_PA_chymotrypsin"/>
</dbReference>
<dbReference type="InterPro" id="IPR051201">
    <property type="entry name" value="Chloro_Bact_Ser_Proteases"/>
</dbReference>
<protein>
    <submittedName>
        <fullName evidence="5">Uncharacterized protein</fullName>
    </submittedName>
</protein>
<evidence type="ECO:0000256" key="1">
    <source>
        <dbReference type="ARBA" id="ARBA00010541"/>
    </source>
</evidence>
<dbReference type="GO" id="GO:0006508">
    <property type="term" value="P:proteolysis"/>
    <property type="evidence" value="ECO:0007669"/>
    <property type="project" value="UniProtKB-KW"/>
</dbReference>
<dbReference type="AlphaFoldDB" id="A0A7R9Y6X0"/>
<reference evidence="5" key="1">
    <citation type="submission" date="2021-01" db="EMBL/GenBank/DDBJ databases">
        <authorList>
            <person name="Corre E."/>
            <person name="Pelletier E."/>
            <person name="Niang G."/>
            <person name="Scheremetjew M."/>
            <person name="Finn R."/>
            <person name="Kale V."/>
            <person name="Holt S."/>
            <person name="Cochrane G."/>
            <person name="Meng A."/>
            <person name="Brown T."/>
            <person name="Cohen L."/>
        </authorList>
    </citation>
    <scope>NUCLEOTIDE SEQUENCE</scope>
    <source>
        <strain evidence="5">RCC1614</strain>
    </source>
</reference>